<proteinExistence type="predicted"/>
<protein>
    <recommendedName>
        <fullName evidence="3">Helix-turn-helix domain-containing protein</fullName>
    </recommendedName>
</protein>
<dbReference type="Proteomes" id="UP000603665">
    <property type="component" value="Unassembled WGS sequence"/>
</dbReference>
<sequence>MSNYLTVPEMAGKVKIATVTAYKWVQSGKVKSETILGKKAIRADHITDIAKLVSENTRITALRSKGGAE</sequence>
<name>A0AB35ARF8_GLUOY</name>
<evidence type="ECO:0008006" key="3">
    <source>
        <dbReference type="Google" id="ProtNLM"/>
    </source>
</evidence>
<dbReference type="AlphaFoldDB" id="A0AB35ARF8"/>
<accession>A0AB35ARF8</accession>
<organism evidence="1 2">
    <name type="scientific">Gluconobacter oxydans</name>
    <name type="common">Gluconobacter suboxydans</name>
    <dbReference type="NCBI Taxonomy" id="442"/>
    <lineage>
        <taxon>Bacteria</taxon>
        <taxon>Pseudomonadati</taxon>
        <taxon>Pseudomonadota</taxon>
        <taxon>Alphaproteobacteria</taxon>
        <taxon>Acetobacterales</taxon>
        <taxon>Acetobacteraceae</taxon>
        <taxon>Gluconobacter</taxon>
    </lineage>
</organism>
<gene>
    <name evidence="1" type="ORF">HKD20_13560</name>
</gene>
<dbReference type="RefSeq" id="WP_131973953.1">
    <property type="nucleotide sequence ID" value="NZ_BJNM01000061.1"/>
</dbReference>
<reference evidence="1" key="2">
    <citation type="submission" date="2023-10" db="EMBL/GenBank/DDBJ databases">
        <title>Description of novel Gluconobacter species.</title>
        <authorList>
            <person name="Cleenwerck I."/>
            <person name="Cnockaert M."/>
            <person name="Borremans W."/>
            <person name="Wieme A.D."/>
            <person name="De Vuyst L."/>
            <person name="Vandamme P."/>
        </authorList>
    </citation>
    <scope>NUCLEOTIDE SEQUENCE</scope>
    <source>
        <strain evidence="1">LMG1408</strain>
    </source>
</reference>
<evidence type="ECO:0000313" key="1">
    <source>
        <dbReference type="EMBL" id="MBF0857496.1"/>
    </source>
</evidence>
<evidence type="ECO:0000313" key="2">
    <source>
        <dbReference type="Proteomes" id="UP000603665"/>
    </source>
</evidence>
<reference evidence="1" key="1">
    <citation type="submission" date="2020-04" db="EMBL/GenBank/DDBJ databases">
        <authorList>
            <person name="Sombolestani A."/>
        </authorList>
    </citation>
    <scope>NUCLEOTIDE SEQUENCE</scope>
    <source>
        <strain evidence="1">LMG1408</strain>
    </source>
</reference>
<comment type="caution">
    <text evidence="1">The sequence shown here is derived from an EMBL/GenBank/DDBJ whole genome shotgun (WGS) entry which is preliminary data.</text>
</comment>
<dbReference type="EMBL" id="JABCQL010000060">
    <property type="protein sequence ID" value="MBF0857496.1"/>
    <property type="molecule type" value="Genomic_DNA"/>
</dbReference>